<dbReference type="PANTHER" id="PTHR24221">
    <property type="entry name" value="ATP-BINDING CASSETTE SUB-FAMILY B"/>
    <property type="match status" value="1"/>
</dbReference>
<dbReference type="Proteomes" id="UP000092445">
    <property type="component" value="Unassembled WGS sequence"/>
</dbReference>
<dbReference type="InterPro" id="IPR027417">
    <property type="entry name" value="P-loop_NTPase"/>
</dbReference>
<dbReference type="Pfam" id="PF00664">
    <property type="entry name" value="ABC_membrane"/>
    <property type="match status" value="1"/>
</dbReference>
<dbReference type="GO" id="GO:0140359">
    <property type="term" value="F:ABC-type transporter activity"/>
    <property type="evidence" value="ECO:0007669"/>
    <property type="project" value="InterPro"/>
</dbReference>
<dbReference type="VEuPathDB" id="VectorBase:GPAI000790"/>
<sequence>MRTLLKQPLSWFDTQSAGKIISIVINDTEVIKDLFTNFISSLIKNIALVGIIQNMSVIQQFQQQKRFREKLSEPLIELAAQQSILQQSIAAGERIFYLLDCPIQSYGNDNRKIIKGHVEIKNLTFSYHRNRILNQISFSIPERSFLALVGKTGSGKTTLANLIMGHYPIQNGHILIDNRPIKTLSKYAIRNSIAIVQQEPCFMAKTIYDNI</sequence>
<dbReference type="InterPro" id="IPR036640">
    <property type="entry name" value="ABC1_TM_sf"/>
</dbReference>
<dbReference type="InterPro" id="IPR039421">
    <property type="entry name" value="Type_1_exporter"/>
</dbReference>
<feature type="domain" description="ABC transmembrane type-1" evidence="5">
    <location>
        <begin position="1"/>
        <end position="52"/>
    </location>
</feature>
<reference evidence="6" key="2">
    <citation type="submission" date="2020-05" db="UniProtKB">
        <authorList>
            <consortium name="EnsemblMetazoa"/>
        </authorList>
    </citation>
    <scope>IDENTIFICATION</scope>
    <source>
        <strain evidence="6">IAEA</strain>
    </source>
</reference>
<dbReference type="SUPFAM" id="SSF52540">
    <property type="entry name" value="P-loop containing nucleoside triphosphate hydrolases"/>
    <property type="match status" value="1"/>
</dbReference>
<proteinExistence type="predicted"/>
<keyword evidence="2" id="KW-0812">Transmembrane</keyword>
<keyword evidence="4" id="KW-0472">Membrane</keyword>
<evidence type="ECO:0000256" key="1">
    <source>
        <dbReference type="ARBA" id="ARBA00004141"/>
    </source>
</evidence>
<dbReference type="PANTHER" id="PTHR24221:SF615">
    <property type="entry name" value="MULTIDRUG RESISTANCE-LIKE ATP-BINDING PROTEIN MDLB"/>
    <property type="match status" value="1"/>
</dbReference>
<accession>A0A1A9Z1C4</accession>
<dbReference type="PROSITE" id="PS50929">
    <property type="entry name" value="ABC_TM1F"/>
    <property type="match status" value="1"/>
</dbReference>
<evidence type="ECO:0000259" key="5">
    <source>
        <dbReference type="PROSITE" id="PS50929"/>
    </source>
</evidence>
<evidence type="ECO:0000256" key="2">
    <source>
        <dbReference type="ARBA" id="ARBA00022692"/>
    </source>
</evidence>
<dbReference type="STRING" id="7398.A0A1A9Z1C4"/>
<dbReference type="InterPro" id="IPR011527">
    <property type="entry name" value="ABC1_TM_dom"/>
</dbReference>
<dbReference type="EnsemblMetazoa" id="GPAI000790-RA">
    <property type="protein sequence ID" value="GPAI000790-PA"/>
    <property type="gene ID" value="GPAI000790"/>
</dbReference>
<dbReference type="AlphaFoldDB" id="A0A1A9Z1C4"/>
<protein>
    <recommendedName>
        <fullName evidence="5">ABC transmembrane type-1 domain-containing protein</fullName>
    </recommendedName>
</protein>
<dbReference type="Pfam" id="PF00005">
    <property type="entry name" value="ABC_tran"/>
    <property type="match status" value="1"/>
</dbReference>
<dbReference type="Gene3D" id="3.40.50.300">
    <property type="entry name" value="P-loop containing nucleotide triphosphate hydrolases"/>
    <property type="match status" value="1"/>
</dbReference>
<comment type="subcellular location">
    <subcellularLocation>
        <location evidence="1">Membrane</location>
        <topology evidence="1">Multi-pass membrane protein</topology>
    </subcellularLocation>
</comment>
<dbReference type="GO" id="GO:0016020">
    <property type="term" value="C:membrane"/>
    <property type="evidence" value="ECO:0007669"/>
    <property type="project" value="UniProtKB-SubCell"/>
</dbReference>
<evidence type="ECO:0000256" key="3">
    <source>
        <dbReference type="ARBA" id="ARBA00022989"/>
    </source>
</evidence>
<evidence type="ECO:0000313" key="6">
    <source>
        <dbReference type="EnsemblMetazoa" id="GPAI000790-PA"/>
    </source>
</evidence>
<keyword evidence="3" id="KW-1133">Transmembrane helix</keyword>
<dbReference type="GO" id="GO:0034040">
    <property type="term" value="F:ATPase-coupled lipid transmembrane transporter activity"/>
    <property type="evidence" value="ECO:0007669"/>
    <property type="project" value="TreeGrafter"/>
</dbReference>
<keyword evidence="7" id="KW-1185">Reference proteome</keyword>
<reference evidence="7" key="1">
    <citation type="submission" date="2014-03" db="EMBL/GenBank/DDBJ databases">
        <authorList>
            <person name="Aksoy S."/>
            <person name="Warren W."/>
            <person name="Wilson R.K."/>
        </authorList>
    </citation>
    <scope>NUCLEOTIDE SEQUENCE [LARGE SCALE GENOMIC DNA]</scope>
    <source>
        <strain evidence="7">IAEA</strain>
    </source>
</reference>
<evidence type="ECO:0000256" key="4">
    <source>
        <dbReference type="ARBA" id="ARBA00023136"/>
    </source>
</evidence>
<dbReference type="InterPro" id="IPR003439">
    <property type="entry name" value="ABC_transporter-like_ATP-bd"/>
</dbReference>
<organism evidence="6 7">
    <name type="scientific">Glossina pallidipes</name>
    <name type="common">Tsetse fly</name>
    <dbReference type="NCBI Taxonomy" id="7398"/>
    <lineage>
        <taxon>Eukaryota</taxon>
        <taxon>Metazoa</taxon>
        <taxon>Ecdysozoa</taxon>
        <taxon>Arthropoda</taxon>
        <taxon>Hexapoda</taxon>
        <taxon>Insecta</taxon>
        <taxon>Pterygota</taxon>
        <taxon>Neoptera</taxon>
        <taxon>Endopterygota</taxon>
        <taxon>Diptera</taxon>
        <taxon>Brachycera</taxon>
        <taxon>Muscomorpha</taxon>
        <taxon>Hippoboscoidea</taxon>
        <taxon>Glossinidae</taxon>
        <taxon>Glossina</taxon>
    </lineage>
</organism>
<name>A0A1A9Z1C4_GLOPL</name>
<dbReference type="GO" id="GO:0016887">
    <property type="term" value="F:ATP hydrolysis activity"/>
    <property type="evidence" value="ECO:0007669"/>
    <property type="project" value="InterPro"/>
</dbReference>
<evidence type="ECO:0000313" key="7">
    <source>
        <dbReference type="Proteomes" id="UP000092445"/>
    </source>
</evidence>
<dbReference type="SUPFAM" id="SSF90123">
    <property type="entry name" value="ABC transporter transmembrane region"/>
    <property type="match status" value="1"/>
</dbReference>
<dbReference type="Gene3D" id="1.20.1560.10">
    <property type="entry name" value="ABC transporter type 1, transmembrane domain"/>
    <property type="match status" value="2"/>
</dbReference>
<dbReference type="GO" id="GO:0005524">
    <property type="term" value="F:ATP binding"/>
    <property type="evidence" value="ECO:0007669"/>
    <property type="project" value="InterPro"/>
</dbReference>